<sequence length="126" mass="14261" precursor="true">MKQLTTFQIAVLAAVLSSGSIATAQITTPQMLSIRQDRYATLEDQLINRLHATTEQQRAYLRYVVKQVEAGKLELRLVVAVERYALRRNPRFPLPFFERAMKVQAAKEGVPLPALQTFVTTQVPHP</sequence>
<keyword evidence="3" id="KW-1185">Reference proteome</keyword>
<dbReference type="EMBL" id="SJPV01000007">
    <property type="protein sequence ID" value="TWU35180.1"/>
    <property type="molecule type" value="Genomic_DNA"/>
</dbReference>
<gene>
    <name evidence="2" type="ORF">Poly41_43290</name>
</gene>
<protein>
    <submittedName>
        <fullName evidence="2">Uncharacterized protein</fullName>
    </submittedName>
</protein>
<feature type="chain" id="PRO_5022993322" evidence="1">
    <location>
        <begin position="25"/>
        <end position="126"/>
    </location>
</feature>
<comment type="caution">
    <text evidence="2">The sequence shown here is derived from an EMBL/GenBank/DDBJ whole genome shotgun (WGS) entry which is preliminary data.</text>
</comment>
<keyword evidence="1" id="KW-0732">Signal</keyword>
<name>A0A5C6DEF4_9BACT</name>
<reference evidence="2 3" key="1">
    <citation type="submission" date="2019-02" db="EMBL/GenBank/DDBJ databases">
        <title>Deep-cultivation of Planctomycetes and their phenomic and genomic characterization uncovers novel biology.</title>
        <authorList>
            <person name="Wiegand S."/>
            <person name="Jogler M."/>
            <person name="Boedeker C."/>
            <person name="Pinto D."/>
            <person name="Vollmers J."/>
            <person name="Rivas-Marin E."/>
            <person name="Kohn T."/>
            <person name="Peeters S.H."/>
            <person name="Heuer A."/>
            <person name="Rast P."/>
            <person name="Oberbeckmann S."/>
            <person name="Bunk B."/>
            <person name="Jeske O."/>
            <person name="Meyerdierks A."/>
            <person name="Storesund J.E."/>
            <person name="Kallscheuer N."/>
            <person name="Luecker S."/>
            <person name="Lage O.M."/>
            <person name="Pohl T."/>
            <person name="Merkel B.J."/>
            <person name="Hornburger P."/>
            <person name="Mueller R.-W."/>
            <person name="Bruemmer F."/>
            <person name="Labrenz M."/>
            <person name="Spormann A.M."/>
            <person name="Op Den Camp H."/>
            <person name="Overmann J."/>
            <person name="Amann R."/>
            <person name="Jetten M.S.M."/>
            <person name="Mascher T."/>
            <person name="Medema M.H."/>
            <person name="Devos D.P."/>
            <person name="Kaster A.-K."/>
            <person name="Ovreas L."/>
            <person name="Rohde M."/>
            <person name="Galperin M.Y."/>
            <person name="Jogler C."/>
        </authorList>
    </citation>
    <scope>NUCLEOTIDE SEQUENCE [LARGE SCALE GENOMIC DNA]</scope>
    <source>
        <strain evidence="2 3">Poly41</strain>
    </source>
</reference>
<proteinExistence type="predicted"/>
<dbReference type="Proteomes" id="UP000319143">
    <property type="component" value="Unassembled WGS sequence"/>
</dbReference>
<dbReference type="AlphaFoldDB" id="A0A5C6DEF4"/>
<evidence type="ECO:0000313" key="3">
    <source>
        <dbReference type="Proteomes" id="UP000319143"/>
    </source>
</evidence>
<accession>A0A5C6DEF4</accession>
<feature type="signal peptide" evidence="1">
    <location>
        <begin position="1"/>
        <end position="24"/>
    </location>
</feature>
<dbReference type="RefSeq" id="WP_197231480.1">
    <property type="nucleotide sequence ID" value="NZ_SJPV01000007.1"/>
</dbReference>
<evidence type="ECO:0000256" key="1">
    <source>
        <dbReference type="SAM" id="SignalP"/>
    </source>
</evidence>
<evidence type="ECO:0000313" key="2">
    <source>
        <dbReference type="EMBL" id="TWU35180.1"/>
    </source>
</evidence>
<organism evidence="2 3">
    <name type="scientific">Novipirellula artificiosorum</name>
    <dbReference type="NCBI Taxonomy" id="2528016"/>
    <lineage>
        <taxon>Bacteria</taxon>
        <taxon>Pseudomonadati</taxon>
        <taxon>Planctomycetota</taxon>
        <taxon>Planctomycetia</taxon>
        <taxon>Pirellulales</taxon>
        <taxon>Pirellulaceae</taxon>
        <taxon>Novipirellula</taxon>
    </lineage>
</organism>